<dbReference type="PANTHER" id="PTHR38480:SF1">
    <property type="entry name" value="SLR0254 PROTEIN"/>
    <property type="match status" value="1"/>
</dbReference>
<keyword evidence="4 5" id="KW-0472">Membrane</keyword>
<evidence type="ECO:0000256" key="3">
    <source>
        <dbReference type="ARBA" id="ARBA00022989"/>
    </source>
</evidence>
<comment type="subcellular location">
    <subcellularLocation>
        <location evidence="1">Membrane</location>
        <topology evidence="1">Multi-pass membrane protein</topology>
    </subcellularLocation>
</comment>
<reference evidence="7 8" key="1">
    <citation type="submission" date="2006-02" db="EMBL/GenBank/DDBJ databases">
        <authorList>
            <person name="Pinhassi J."/>
            <person name="Pedros-Alio C."/>
            <person name="Ferriera S."/>
            <person name="Johnson J."/>
            <person name="Kravitz S."/>
            <person name="Halpern A."/>
            <person name="Remington K."/>
            <person name="Beeson K."/>
            <person name="Tran B."/>
            <person name="Rogers Y.-H."/>
            <person name="Friedman R."/>
            <person name="Venter J.C."/>
        </authorList>
    </citation>
    <scope>NUCLEOTIDE SEQUENCE [LARGE SCALE GENOMIC DNA]</scope>
    <source>
        <strain evidence="7 8">MED92</strain>
    </source>
</reference>
<evidence type="ECO:0000313" key="8">
    <source>
        <dbReference type="Proteomes" id="UP000002171"/>
    </source>
</evidence>
<dbReference type="PANTHER" id="PTHR38480">
    <property type="entry name" value="SLR0254 PROTEIN"/>
    <property type="match status" value="1"/>
</dbReference>
<proteinExistence type="predicted"/>
<dbReference type="RefSeq" id="WP_007019970.1">
    <property type="nucleotide sequence ID" value="NZ_CH724125.1"/>
</dbReference>
<accession>A0A7U8GSE1</accession>
<sequence length="233" mass="26094">MTRPLIDTDCSVETPEGINFNSTIAGTVPRALAYVIDFSWRLLIYILLAIVSAFIGNVGWGFFLIFSFLLEWFYPVYFEVFRNGQTPGKKSMGIKVVNDDFTPVRWNTSIIRNLLRSADFFPVLYLFGIISITCSKKFQRLGDMAAGTLVIYAIEERKQEITSDVKPVLPAAPLTLDERQAIADFTDRTDVISEPRQIELTDILTPLTNSTGKSGLIKVLGIGAWIRGKKDKG</sequence>
<keyword evidence="8" id="KW-1185">Reference proteome</keyword>
<dbReference type="OrthoDB" id="9787732at2"/>
<feature type="domain" description="RDD" evidence="6">
    <location>
        <begin position="25"/>
        <end position="147"/>
    </location>
</feature>
<name>A0A7U8GSE1_NEPCE</name>
<dbReference type="GO" id="GO:0016020">
    <property type="term" value="C:membrane"/>
    <property type="evidence" value="ECO:0007669"/>
    <property type="project" value="UniProtKB-SubCell"/>
</dbReference>
<dbReference type="EMBL" id="AAOW01000009">
    <property type="protein sequence ID" value="EAR61228.1"/>
    <property type="molecule type" value="Genomic_DNA"/>
</dbReference>
<evidence type="ECO:0000256" key="1">
    <source>
        <dbReference type="ARBA" id="ARBA00004141"/>
    </source>
</evidence>
<dbReference type="Pfam" id="PF06271">
    <property type="entry name" value="RDD"/>
    <property type="match status" value="1"/>
</dbReference>
<keyword evidence="3 5" id="KW-1133">Transmembrane helix</keyword>
<gene>
    <name evidence="7" type="ORF">MED92_10894</name>
</gene>
<dbReference type="Proteomes" id="UP000002171">
    <property type="component" value="Unassembled WGS sequence"/>
</dbReference>
<organism evidence="7 8">
    <name type="scientific">Neptuniibacter caesariensis</name>
    <dbReference type="NCBI Taxonomy" id="207954"/>
    <lineage>
        <taxon>Bacteria</taxon>
        <taxon>Pseudomonadati</taxon>
        <taxon>Pseudomonadota</taxon>
        <taxon>Gammaproteobacteria</taxon>
        <taxon>Oceanospirillales</taxon>
        <taxon>Oceanospirillaceae</taxon>
        <taxon>Neptuniibacter</taxon>
    </lineage>
</organism>
<evidence type="ECO:0000313" key="7">
    <source>
        <dbReference type="EMBL" id="EAR61228.1"/>
    </source>
</evidence>
<evidence type="ECO:0000259" key="6">
    <source>
        <dbReference type="Pfam" id="PF06271"/>
    </source>
</evidence>
<protein>
    <recommendedName>
        <fullName evidence="6">RDD domain-containing protein</fullName>
    </recommendedName>
</protein>
<evidence type="ECO:0000256" key="4">
    <source>
        <dbReference type="ARBA" id="ARBA00023136"/>
    </source>
</evidence>
<comment type="caution">
    <text evidence="7">The sequence shown here is derived from an EMBL/GenBank/DDBJ whole genome shotgun (WGS) entry which is preliminary data.</text>
</comment>
<evidence type="ECO:0000256" key="2">
    <source>
        <dbReference type="ARBA" id="ARBA00022692"/>
    </source>
</evidence>
<evidence type="ECO:0000256" key="5">
    <source>
        <dbReference type="SAM" id="Phobius"/>
    </source>
</evidence>
<keyword evidence="2 5" id="KW-0812">Transmembrane</keyword>
<dbReference type="InterPro" id="IPR010432">
    <property type="entry name" value="RDD"/>
</dbReference>
<feature type="transmembrane region" description="Helical" evidence="5">
    <location>
        <begin position="42"/>
        <end position="70"/>
    </location>
</feature>
<dbReference type="AlphaFoldDB" id="A0A7U8GSE1"/>